<evidence type="ECO:0000256" key="1">
    <source>
        <dbReference type="ARBA" id="ARBA00022741"/>
    </source>
</evidence>
<keyword evidence="1" id="KW-0547">Nucleotide-binding</keyword>
<evidence type="ECO:0000313" key="3">
    <source>
        <dbReference type="EMBL" id="RMV43537.1"/>
    </source>
</evidence>
<proteinExistence type="predicted"/>
<accession>A0A3M6CIG1</accession>
<dbReference type="Proteomes" id="UP000271631">
    <property type="component" value="Unassembled WGS sequence"/>
</dbReference>
<feature type="domain" description="Acb2/Tad1 hairpin" evidence="2">
    <location>
        <begin position="11"/>
        <end position="73"/>
    </location>
</feature>
<dbReference type="AlphaFoldDB" id="A0A3M6CIG1"/>
<evidence type="ECO:0000259" key="2">
    <source>
        <dbReference type="Pfam" id="PF24729"/>
    </source>
</evidence>
<reference evidence="3 4" key="1">
    <citation type="submission" date="2018-08" db="EMBL/GenBank/DDBJ databases">
        <title>Recombination of ecologically and evolutionarily significant loci maintains genetic cohesion in the Pseudomonas syringae species complex.</title>
        <authorList>
            <person name="Dillon M."/>
            <person name="Thakur S."/>
            <person name="Almeida R.N.D."/>
            <person name="Weir B.S."/>
            <person name="Guttman D.S."/>
        </authorList>
    </citation>
    <scope>NUCLEOTIDE SEQUENCE [LARGE SCALE GENOMIC DNA]</scope>
    <source>
        <strain evidence="3 4">ICMP 11281</strain>
    </source>
</reference>
<dbReference type="Pfam" id="PF24729">
    <property type="entry name" value="Acb2_Tad1_hairpin"/>
    <property type="match status" value="1"/>
</dbReference>
<dbReference type="InterPro" id="IPR056098">
    <property type="entry name" value="Acb2/Tad1_hairpin"/>
</dbReference>
<comment type="caution">
    <text evidence="3">The sequence shown here is derived from an EMBL/GenBank/DDBJ whole genome shotgun (WGS) entry which is preliminary data.</text>
</comment>
<organism evidence="3 4">
    <name type="scientific">Pseudomonas syringae pv. maculicola</name>
    <dbReference type="NCBI Taxonomy" id="59511"/>
    <lineage>
        <taxon>Bacteria</taxon>
        <taxon>Pseudomonadati</taxon>
        <taxon>Pseudomonadota</taxon>
        <taxon>Gammaproteobacteria</taxon>
        <taxon>Pseudomonadales</taxon>
        <taxon>Pseudomonadaceae</taxon>
        <taxon>Pseudomonas</taxon>
    </lineage>
</organism>
<gene>
    <name evidence="3" type="ORF">ALP13_02984</name>
</gene>
<protein>
    <recommendedName>
        <fullName evidence="2">Acb2/Tad1 hairpin domain-containing protein</fullName>
    </recommendedName>
</protein>
<dbReference type="EMBL" id="RBUQ01000023">
    <property type="protein sequence ID" value="RMV43537.1"/>
    <property type="molecule type" value="Genomic_DNA"/>
</dbReference>
<dbReference type="GO" id="GO:0000166">
    <property type="term" value="F:nucleotide binding"/>
    <property type="evidence" value="ECO:0007669"/>
    <property type="project" value="UniProtKB-KW"/>
</dbReference>
<name>A0A3M6CIG1_PSEYM</name>
<sequence length="80" mass="9040">MERVMENQHKKITGYRDLSQSEIDGMNSIKALEADTGELFKQIGQIEGVDPRLLALAKTNLQQGFMWFVRSIAKPADPFS</sequence>
<evidence type="ECO:0000313" key="4">
    <source>
        <dbReference type="Proteomes" id="UP000271631"/>
    </source>
</evidence>